<evidence type="ECO:0000313" key="1">
    <source>
        <dbReference type="EMBL" id="UXI79453.1"/>
    </source>
</evidence>
<evidence type="ECO:0000313" key="2">
    <source>
        <dbReference type="Proteomes" id="UP001064390"/>
    </source>
</evidence>
<sequence>MHEAYMPKSCPEQAAYRVDAEPLRRVLEQHLFDDQIEVGQEGVAVAHQRVTPPSGVLLREHLGHDEAEREDVRRLADTTGVAPHHLLGSEVVPVDQEVPGLRERGVLEMRDTEVGQDEPTRIGVDEDVLGFDVAMHDAVAVHVRERVAEPAHVVEKHVGIGLAVDHVPQRHGVEVHDVEEEFRVLRARVDPHDVRVTRFLPVLDLPPETLVAGGVRVSVLPDPFDGEHPTVRLTAGLPHHG</sequence>
<protein>
    <submittedName>
        <fullName evidence="1">Uncharacterized protein</fullName>
    </submittedName>
</protein>
<dbReference type="EMBL" id="CP104697">
    <property type="protein sequence ID" value="UXI79453.1"/>
    <property type="molecule type" value="Genomic_DNA"/>
</dbReference>
<reference evidence="1" key="1">
    <citation type="submission" date="2022-09" db="EMBL/GenBank/DDBJ databases">
        <title>Streptomyces vinaceusdrappus strain AC-40.</title>
        <authorList>
            <person name="Sedeek A.M."/>
            <person name="Salah I."/>
            <person name="Kamel H.L."/>
            <person name="Soltan M.A."/>
            <person name="Elsayed T.R."/>
        </authorList>
    </citation>
    <scope>NUCLEOTIDE SEQUENCE</scope>
    <source>
        <strain evidence="1">AC-40</strain>
    </source>
</reference>
<dbReference type="Proteomes" id="UP001064390">
    <property type="component" value="Chromosome"/>
</dbReference>
<organism evidence="1 2">
    <name type="scientific">Streptomyces vinaceusdrappus</name>
    <dbReference type="NCBI Taxonomy" id="67376"/>
    <lineage>
        <taxon>Bacteria</taxon>
        <taxon>Bacillati</taxon>
        <taxon>Actinomycetota</taxon>
        <taxon>Actinomycetes</taxon>
        <taxon>Kitasatosporales</taxon>
        <taxon>Streptomycetaceae</taxon>
        <taxon>Streptomyces</taxon>
        <taxon>Streptomyces rochei group</taxon>
    </lineage>
</organism>
<keyword evidence="2" id="KW-1185">Reference proteome</keyword>
<proteinExistence type="predicted"/>
<accession>A0ABY6BUM2</accession>
<gene>
    <name evidence="1" type="ORF">N6Q81_16155</name>
</gene>
<name>A0ABY6BUM2_9ACTN</name>